<dbReference type="PROSITE" id="PS00615">
    <property type="entry name" value="C_TYPE_LECTIN_1"/>
    <property type="match status" value="1"/>
</dbReference>
<dbReference type="EMBL" id="CALNXJ010000019">
    <property type="protein sequence ID" value="CAH3122921.1"/>
    <property type="molecule type" value="Genomic_DNA"/>
</dbReference>
<evidence type="ECO:0000259" key="3">
    <source>
        <dbReference type="PROSITE" id="PS50948"/>
    </source>
</evidence>
<dbReference type="Pfam" id="PF00024">
    <property type="entry name" value="PAN_1"/>
    <property type="match status" value="1"/>
</dbReference>
<dbReference type="CDD" id="cd00037">
    <property type="entry name" value="CLECT"/>
    <property type="match status" value="1"/>
</dbReference>
<evidence type="ECO:0000259" key="2">
    <source>
        <dbReference type="PROSITE" id="PS50041"/>
    </source>
</evidence>
<dbReference type="SMART" id="SM00034">
    <property type="entry name" value="CLECT"/>
    <property type="match status" value="1"/>
</dbReference>
<proteinExistence type="predicted"/>
<dbReference type="SMART" id="SM00473">
    <property type="entry name" value="PAN_AP"/>
    <property type="match status" value="1"/>
</dbReference>
<feature type="domain" description="Apple" evidence="3">
    <location>
        <begin position="127"/>
        <end position="214"/>
    </location>
</feature>
<accession>A0AAU9WQS2</accession>
<evidence type="ECO:0000313" key="5">
    <source>
        <dbReference type="Proteomes" id="UP001159428"/>
    </source>
</evidence>
<keyword evidence="5" id="KW-1185">Reference proteome</keyword>
<dbReference type="SUPFAM" id="SSF57414">
    <property type="entry name" value="Hairpin loop containing domain-like"/>
    <property type="match status" value="1"/>
</dbReference>
<evidence type="ECO:0000256" key="1">
    <source>
        <dbReference type="ARBA" id="ARBA00023157"/>
    </source>
</evidence>
<dbReference type="PROSITE" id="PS50948">
    <property type="entry name" value="PAN"/>
    <property type="match status" value="1"/>
</dbReference>
<dbReference type="Proteomes" id="UP001159428">
    <property type="component" value="Unassembled WGS sequence"/>
</dbReference>
<dbReference type="Pfam" id="PF00059">
    <property type="entry name" value="Lectin_C"/>
    <property type="match status" value="1"/>
</dbReference>
<dbReference type="AlphaFoldDB" id="A0AAU9WQS2"/>
<dbReference type="InterPro" id="IPR003609">
    <property type="entry name" value="Pan_app"/>
</dbReference>
<reference evidence="4 5" key="1">
    <citation type="submission" date="2022-05" db="EMBL/GenBank/DDBJ databases">
        <authorList>
            <consortium name="Genoscope - CEA"/>
            <person name="William W."/>
        </authorList>
    </citation>
    <scope>NUCLEOTIDE SEQUENCE [LARGE SCALE GENOMIC DNA]</scope>
</reference>
<gene>
    <name evidence="4" type="ORF">PMEA_00009863</name>
</gene>
<dbReference type="InterPro" id="IPR001304">
    <property type="entry name" value="C-type_lectin-like"/>
</dbReference>
<feature type="non-terminal residue" evidence="4">
    <location>
        <position position="1"/>
    </location>
</feature>
<evidence type="ECO:0000313" key="4">
    <source>
        <dbReference type="EMBL" id="CAH3122921.1"/>
    </source>
</evidence>
<dbReference type="InterPro" id="IPR050111">
    <property type="entry name" value="C-type_lectin/snaclec_domain"/>
</dbReference>
<dbReference type="Gene3D" id="3.50.4.10">
    <property type="entry name" value="Hepatocyte Growth Factor"/>
    <property type="match status" value="1"/>
</dbReference>
<dbReference type="SUPFAM" id="SSF56436">
    <property type="entry name" value="C-type lectin-like"/>
    <property type="match status" value="1"/>
</dbReference>
<sequence>TGWSCPKDWLYFNGSCYRAHDTKLSWFHARAACRENGGDLLSINSDGEQQFVYQRMAVNKTFWIGLVKDKNSLSFLWSKGEELAYLNWIPREGNISGDEDCGEMTDYGSFHGQWNDNSCSKKQPYICEKDAANGRYFKRSPNTQLTKHVIHQLVVQSDIECLLWCRRYQNCTSVNYRPGEAPSTSLCEINAAIANEFPGDVVESKEFDYYEALG</sequence>
<dbReference type="Gene3D" id="3.10.100.10">
    <property type="entry name" value="Mannose-Binding Protein A, subunit A"/>
    <property type="match status" value="1"/>
</dbReference>
<dbReference type="InterPro" id="IPR018378">
    <property type="entry name" value="C-type_lectin_CS"/>
</dbReference>
<organism evidence="4 5">
    <name type="scientific">Pocillopora meandrina</name>
    <dbReference type="NCBI Taxonomy" id="46732"/>
    <lineage>
        <taxon>Eukaryota</taxon>
        <taxon>Metazoa</taxon>
        <taxon>Cnidaria</taxon>
        <taxon>Anthozoa</taxon>
        <taxon>Hexacorallia</taxon>
        <taxon>Scleractinia</taxon>
        <taxon>Astrocoeniina</taxon>
        <taxon>Pocilloporidae</taxon>
        <taxon>Pocillopora</taxon>
    </lineage>
</organism>
<keyword evidence="1" id="KW-1015">Disulfide bond</keyword>
<comment type="caution">
    <text evidence="4">The sequence shown here is derived from an EMBL/GenBank/DDBJ whole genome shotgun (WGS) entry which is preliminary data.</text>
</comment>
<name>A0AAU9WQS2_9CNID</name>
<dbReference type="InterPro" id="IPR016186">
    <property type="entry name" value="C-type_lectin-like/link_sf"/>
</dbReference>
<feature type="domain" description="C-type lectin" evidence="2">
    <location>
        <begin position="12"/>
        <end position="128"/>
    </location>
</feature>
<dbReference type="PANTHER" id="PTHR22803">
    <property type="entry name" value="MANNOSE, PHOSPHOLIPASE, LECTIN RECEPTOR RELATED"/>
    <property type="match status" value="1"/>
</dbReference>
<dbReference type="InterPro" id="IPR016187">
    <property type="entry name" value="CTDL_fold"/>
</dbReference>
<dbReference type="PROSITE" id="PS50041">
    <property type="entry name" value="C_TYPE_LECTIN_2"/>
    <property type="match status" value="1"/>
</dbReference>
<protein>
    <submittedName>
        <fullName evidence="4">Uncharacterized protein</fullName>
    </submittedName>
</protein>